<dbReference type="Gene3D" id="3.30.700.10">
    <property type="entry name" value="Glycoprotein, Type 4 Pilin"/>
    <property type="match status" value="1"/>
</dbReference>
<evidence type="ECO:0000313" key="3">
    <source>
        <dbReference type="Proteomes" id="UP000229740"/>
    </source>
</evidence>
<name>A0A2G6E960_9BACT</name>
<dbReference type="SUPFAM" id="SSF54523">
    <property type="entry name" value="Pili subunits"/>
    <property type="match status" value="1"/>
</dbReference>
<dbReference type="EMBL" id="PDPS01000023">
    <property type="protein sequence ID" value="PID58318.1"/>
    <property type="molecule type" value="Genomic_DNA"/>
</dbReference>
<keyword evidence="1" id="KW-0812">Transmembrane</keyword>
<sequence length="184" mass="20228">MALLSKKTRGMTLIELLIVIAIIGILVMIATPNFYNIMRKHRLRSSANDLLSKARWVRTVAIAKRRQLEMTIHDGSNPSLTVKKPKHTEYNLLKDIAGALLQTHLADPLKNFVLFEEAANTLGSFTIGDKDKPGYSSMTTNCPAKTISFSPSGTLSATCNISIISDTGASYTLELYKGGQMILR</sequence>
<dbReference type="AlphaFoldDB" id="A0A2G6E960"/>
<dbReference type="InterPro" id="IPR012902">
    <property type="entry name" value="N_methyl_site"/>
</dbReference>
<reference evidence="2 3" key="1">
    <citation type="submission" date="2017-10" db="EMBL/GenBank/DDBJ databases">
        <title>Novel microbial diversity and functional potential in the marine mammal oral microbiome.</title>
        <authorList>
            <person name="Dudek N.K."/>
            <person name="Sun C.L."/>
            <person name="Burstein D."/>
            <person name="Kantor R.S."/>
            <person name="Aliaga Goltsman D.S."/>
            <person name="Bik E.M."/>
            <person name="Thomas B.C."/>
            <person name="Banfield J.F."/>
            <person name="Relman D.A."/>
        </authorList>
    </citation>
    <scope>NUCLEOTIDE SEQUENCE [LARGE SCALE GENOMIC DNA]</scope>
    <source>
        <strain evidence="2">DOLZORAL124_49_17</strain>
    </source>
</reference>
<dbReference type="PROSITE" id="PS00409">
    <property type="entry name" value="PROKAR_NTER_METHYL"/>
    <property type="match status" value="1"/>
</dbReference>
<evidence type="ECO:0000313" key="2">
    <source>
        <dbReference type="EMBL" id="PID58318.1"/>
    </source>
</evidence>
<evidence type="ECO:0008006" key="4">
    <source>
        <dbReference type="Google" id="ProtNLM"/>
    </source>
</evidence>
<dbReference type="Proteomes" id="UP000229740">
    <property type="component" value="Unassembled WGS sequence"/>
</dbReference>
<protein>
    <recommendedName>
        <fullName evidence="4">General secretion pathway GspH domain-containing protein</fullName>
    </recommendedName>
</protein>
<keyword evidence="1" id="KW-0472">Membrane</keyword>
<accession>A0A2G6E960</accession>
<feature type="transmembrane region" description="Helical" evidence="1">
    <location>
        <begin position="12"/>
        <end position="35"/>
    </location>
</feature>
<dbReference type="Pfam" id="PF07963">
    <property type="entry name" value="N_methyl"/>
    <property type="match status" value="1"/>
</dbReference>
<keyword evidence="1" id="KW-1133">Transmembrane helix</keyword>
<evidence type="ECO:0000256" key="1">
    <source>
        <dbReference type="SAM" id="Phobius"/>
    </source>
</evidence>
<gene>
    <name evidence="2" type="ORF">CSB45_04425</name>
</gene>
<dbReference type="InterPro" id="IPR045584">
    <property type="entry name" value="Pilin-like"/>
</dbReference>
<dbReference type="NCBIfam" id="TIGR02532">
    <property type="entry name" value="IV_pilin_GFxxxE"/>
    <property type="match status" value="1"/>
</dbReference>
<proteinExistence type="predicted"/>
<organism evidence="2 3">
    <name type="scientific">candidate division KSB3 bacterium</name>
    <dbReference type="NCBI Taxonomy" id="2044937"/>
    <lineage>
        <taxon>Bacteria</taxon>
        <taxon>candidate division KSB3</taxon>
    </lineage>
</organism>
<comment type="caution">
    <text evidence="2">The sequence shown here is derived from an EMBL/GenBank/DDBJ whole genome shotgun (WGS) entry which is preliminary data.</text>
</comment>